<sequence length="422" mass="46763">MSTLAPPPKNPSQIRRISHWLNQTTRQRVADPFSPPTPPLSRASSLSSSIVSPGHSPSVRDLPRSRAPAQPSAQYLSSIPFYPTGPGPMPVSTAMQAVSQTHATYHPSTNAAYPTTSSHYPSTARSHRSPTIHAPTTTHPSNSAHIPTTMHSRSRSMSRAPPRITIPDDYTPVSPPSGSANRSHRSGSRHGEERGRSLSRSLHHSHAENTIHGTRHYYGTTAPTSHHTGSHHTSWYNQEPRHRSASQHPPITETFRPSYHRKRSRSYDPPPVSAPTHHNRHYYDNYDRDRGRASAHSGIASAHSQGSSGLDSSTYRMVHASPTSPTLVHPSNTQPVMIPLNDGRDGWVLIPAKGQQFKVVDPAKSRSNHSPKKREGQSFFGKLKGLGQKNKDHKDESRLHERVVTVPPENPSHYRRHRRGSY</sequence>
<protein>
    <submittedName>
        <fullName evidence="2">Uncharacterized protein</fullName>
    </submittedName>
</protein>
<gene>
    <name evidence="2" type="ORF">CPB83DRAFT_864586</name>
</gene>
<comment type="caution">
    <text evidence="2">The sequence shown here is derived from an EMBL/GenBank/DDBJ whole genome shotgun (WGS) entry which is preliminary data.</text>
</comment>
<feature type="compositionally biased region" description="Low complexity" evidence="1">
    <location>
        <begin position="40"/>
        <end position="57"/>
    </location>
</feature>
<dbReference type="AlphaFoldDB" id="A0A9P6E4N6"/>
<name>A0A9P6E4N6_9AGAR</name>
<evidence type="ECO:0000256" key="1">
    <source>
        <dbReference type="SAM" id="MobiDB-lite"/>
    </source>
</evidence>
<evidence type="ECO:0000313" key="3">
    <source>
        <dbReference type="Proteomes" id="UP000807306"/>
    </source>
</evidence>
<organism evidence="2 3">
    <name type="scientific">Crepidotus variabilis</name>
    <dbReference type="NCBI Taxonomy" id="179855"/>
    <lineage>
        <taxon>Eukaryota</taxon>
        <taxon>Fungi</taxon>
        <taxon>Dikarya</taxon>
        <taxon>Basidiomycota</taxon>
        <taxon>Agaricomycotina</taxon>
        <taxon>Agaricomycetes</taxon>
        <taxon>Agaricomycetidae</taxon>
        <taxon>Agaricales</taxon>
        <taxon>Agaricineae</taxon>
        <taxon>Crepidotaceae</taxon>
        <taxon>Crepidotus</taxon>
    </lineage>
</organism>
<proteinExistence type="predicted"/>
<feature type="region of interest" description="Disordered" evidence="1">
    <location>
        <begin position="361"/>
        <end position="422"/>
    </location>
</feature>
<feature type="compositionally biased region" description="Basic residues" evidence="1">
    <location>
        <begin position="413"/>
        <end position="422"/>
    </location>
</feature>
<feature type="compositionally biased region" description="Polar residues" evidence="1">
    <location>
        <begin position="134"/>
        <end position="151"/>
    </location>
</feature>
<feature type="compositionally biased region" description="Basic and acidic residues" evidence="1">
    <location>
        <begin position="389"/>
        <end position="403"/>
    </location>
</feature>
<feature type="region of interest" description="Disordered" evidence="1">
    <location>
        <begin position="23"/>
        <end position="72"/>
    </location>
</feature>
<accession>A0A9P6E4N6</accession>
<dbReference type="OrthoDB" id="3064656at2759"/>
<dbReference type="EMBL" id="MU157949">
    <property type="protein sequence ID" value="KAF9522354.1"/>
    <property type="molecule type" value="Genomic_DNA"/>
</dbReference>
<feature type="compositionally biased region" description="Low complexity" evidence="1">
    <location>
        <begin position="220"/>
        <end position="234"/>
    </location>
</feature>
<feature type="compositionally biased region" description="Basic and acidic residues" evidence="1">
    <location>
        <begin position="281"/>
        <end position="292"/>
    </location>
</feature>
<reference evidence="2" key="1">
    <citation type="submission" date="2020-11" db="EMBL/GenBank/DDBJ databases">
        <authorList>
            <consortium name="DOE Joint Genome Institute"/>
            <person name="Ahrendt S."/>
            <person name="Riley R."/>
            <person name="Andreopoulos W."/>
            <person name="Labutti K."/>
            <person name="Pangilinan J."/>
            <person name="Ruiz-Duenas F.J."/>
            <person name="Barrasa J.M."/>
            <person name="Sanchez-Garcia M."/>
            <person name="Camarero S."/>
            <person name="Miyauchi S."/>
            <person name="Serrano A."/>
            <person name="Linde D."/>
            <person name="Babiker R."/>
            <person name="Drula E."/>
            <person name="Ayuso-Fernandez I."/>
            <person name="Pacheco R."/>
            <person name="Padilla G."/>
            <person name="Ferreira P."/>
            <person name="Barriuso J."/>
            <person name="Kellner H."/>
            <person name="Castanera R."/>
            <person name="Alfaro M."/>
            <person name="Ramirez L."/>
            <person name="Pisabarro A.G."/>
            <person name="Kuo A."/>
            <person name="Tritt A."/>
            <person name="Lipzen A."/>
            <person name="He G."/>
            <person name="Yan M."/>
            <person name="Ng V."/>
            <person name="Cullen D."/>
            <person name="Martin F."/>
            <person name="Rosso M.-N."/>
            <person name="Henrissat B."/>
            <person name="Hibbett D."/>
            <person name="Martinez A.T."/>
            <person name="Grigoriev I.V."/>
        </authorList>
    </citation>
    <scope>NUCLEOTIDE SEQUENCE</scope>
    <source>
        <strain evidence="2">CBS 506.95</strain>
    </source>
</reference>
<dbReference type="Proteomes" id="UP000807306">
    <property type="component" value="Unassembled WGS sequence"/>
</dbReference>
<feature type="region of interest" description="Disordered" evidence="1">
    <location>
        <begin position="107"/>
        <end position="311"/>
    </location>
</feature>
<evidence type="ECO:0000313" key="2">
    <source>
        <dbReference type="EMBL" id="KAF9522354.1"/>
    </source>
</evidence>
<keyword evidence="3" id="KW-1185">Reference proteome</keyword>
<feature type="compositionally biased region" description="Low complexity" evidence="1">
    <location>
        <begin position="294"/>
        <end position="309"/>
    </location>
</feature>
<feature type="compositionally biased region" description="Polar residues" evidence="1">
    <location>
        <begin position="107"/>
        <end position="124"/>
    </location>
</feature>